<dbReference type="HOGENOM" id="CLU_2530623_0_0_1"/>
<dbReference type="Proteomes" id="UP000032141">
    <property type="component" value="Chromosome C7"/>
</dbReference>
<accession>A0A0D3DE02</accession>
<reference evidence="1 2" key="1">
    <citation type="journal article" date="2014" name="Genome Biol.">
        <title>Transcriptome and methylome profiling reveals relics of genome dominance in the mesopolyploid Brassica oleracea.</title>
        <authorList>
            <person name="Parkin I.A."/>
            <person name="Koh C."/>
            <person name="Tang H."/>
            <person name="Robinson S.J."/>
            <person name="Kagale S."/>
            <person name="Clarke W.E."/>
            <person name="Town C.D."/>
            <person name="Nixon J."/>
            <person name="Krishnakumar V."/>
            <person name="Bidwell S.L."/>
            <person name="Denoeud F."/>
            <person name="Belcram H."/>
            <person name="Links M.G."/>
            <person name="Just J."/>
            <person name="Clarke C."/>
            <person name="Bender T."/>
            <person name="Huebert T."/>
            <person name="Mason A.S."/>
            <person name="Pires J.C."/>
            <person name="Barker G."/>
            <person name="Moore J."/>
            <person name="Walley P.G."/>
            <person name="Manoli S."/>
            <person name="Batley J."/>
            <person name="Edwards D."/>
            <person name="Nelson M.N."/>
            <person name="Wang X."/>
            <person name="Paterson A.H."/>
            <person name="King G."/>
            <person name="Bancroft I."/>
            <person name="Chalhoub B."/>
            <person name="Sharpe A.G."/>
        </authorList>
    </citation>
    <scope>NUCLEOTIDE SEQUENCE</scope>
    <source>
        <strain evidence="1 2">cv. TO1000</strain>
    </source>
</reference>
<dbReference type="Gramene" id="Bo7g101020.1">
    <property type="protein sequence ID" value="Bo7g101020.1"/>
    <property type="gene ID" value="Bo7g101020"/>
</dbReference>
<evidence type="ECO:0000313" key="2">
    <source>
        <dbReference type="Proteomes" id="UP000032141"/>
    </source>
</evidence>
<sequence>MEEFCLESQLKLSTFLLAVPLNTHPQTVLGSSTLPEHILIRNTWKEQSEIDVSSGWTLCPLCLRFVRETVVESSSNIEEFGNAD</sequence>
<reference evidence="1" key="2">
    <citation type="submission" date="2015-03" db="UniProtKB">
        <authorList>
            <consortium name="EnsemblPlants"/>
        </authorList>
    </citation>
    <scope>IDENTIFICATION</scope>
</reference>
<dbReference type="AlphaFoldDB" id="A0A0D3DE02"/>
<dbReference type="EnsemblPlants" id="Bo7g101020.1">
    <property type="protein sequence ID" value="Bo7g101020.1"/>
    <property type="gene ID" value="Bo7g101020"/>
</dbReference>
<keyword evidence="2" id="KW-1185">Reference proteome</keyword>
<name>A0A0D3DE02_BRAOL</name>
<evidence type="ECO:0000313" key="1">
    <source>
        <dbReference type="EnsemblPlants" id="Bo7g101020.1"/>
    </source>
</evidence>
<proteinExistence type="predicted"/>
<protein>
    <submittedName>
        <fullName evidence="1">Uncharacterized protein</fullName>
    </submittedName>
</protein>
<organism evidence="1 2">
    <name type="scientific">Brassica oleracea var. oleracea</name>
    <dbReference type="NCBI Taxonomy" id="109376"/>
    <lineage>
        <taxon>Eukaryota</taxon>
        <taxon>Viridiplantae</taxon>
        <taxon>Streptophyta</taxon>
        <taxon>Embryophyta</taxon>
        <taxon>Tracheophyta</taxon>
        <taxon>Spermatophyta</taxon>
        <taxon>Magnoliopsida</taxon>
        <taxon>eudicotyledons</taxon>
        <taxon>Gunneridae</taxon>
        <taxon>Pentapetalae</taxon>
        <taxon>rosids</taxon>
        <taxon>malvids</taxon>
        <taxon>Brassicales</taxon>
        <taxon>Brassicaceae</taxon>
        <taxon>Brassiceae</taxon>
        <taxon>Brassica</taxon>
    </lineage>
</organism>